<dbReference type="Proteomes" id="UP000619788">
    <property type="component" value="Unassembled WGS sequence"/>
</dbReference>
<dbReference type="SMART" id="SM00858">
    <property type="entry name" value="SAF"/>
    <property type="match status" value="1"/>
</dbReference>
<accession>A0A8J3SE53</accession>
<dbReference type="InterPro" id="IPR031571">
    <property type="entry name" value="RcpC_dom"/>
</dbReference>
<feature type="transmembrane region" description="Helical" evidence="2">
    <location>
        <begin position="89"/>
        <end position="106"/>
    </location>
</feature>
<feature type="domain" description="SAF" evidence="3">
    <location>
        <begin position="113"/>
        <end position="174"/>
    </location>
</feature>
<protein>
    <recommendedName>
        <fullName evidence="3">SAF domain-containing protein</fullName>
    </recommendedName>
</protein>
<keyword evidence="2" id="KW-1133">Transmembrane helix</keyword>
<evidence type="ECO:0000259" key="3">
    <source>
        <dbReference type="SMART" id="SM00858"/>
    </source>
</evidence>
<dbReference type="Pfam" id="PF16976">
    <property type="entry name" value="RcpC"/>
    <property type="match status" value="1"/>
</dbReference>
<evidence type="ECO:0000256" key="1">
    <source>
        <dbReference type="SAM" id="MobiDB-lite"/>
    </source>
</evidence>
<keyword evidence="2" id="KW-0472">Membrane</keyword>
<evidence type="ECO:0000256" key="2">
    <source>
        <dbReference type="SAM" id="Phobius"/>
    </source>
</evidence>
<keyword evidence="5" id="KW-1185">Reference proteome</keyword>
<sequence length="276" mass="27531">MRVPGRPASQSSPDRGLLGRGPSAPGHGPLAGGFPGHGIPADRGPSGHGSREGHGLGGGRVSSGRVSSGRGLPVGRLLSRGLLGRRRRVLAAVLAALAMACAAIGLRPDTSSVTVLAAARDLPGGVLTAADAVPVALRPGTAPDGALRPGTPVAGRMLAGPMRRGEPFTDVRMLGPDLLATHRPGTVATPVRVADPDSARLLSPGDTVNVLASPADWDGSEPARSIAEGVTVLALPADESGRGALIVLATTPGQAAELASAQSGGRLSITMDALRR</sequence>
<reference evidence="4 5" key="1">
    <citation type="submission" date="2021-01" db="EMBL/GenBank/DDBJ databases">
        <title>Whole genome shotgun sequence of Planobispora siamensis NBRC 107568.</title>
        <authorList>
            <person name="Komaki H."/>
            <person name="Tamura T."/>
        </authorList>
    </citation>
    <scope>NUCLEOTIDE SEQUENCE [LARGE SCALE GENOMIC DNA]</scope>
    <source>
        <strain evidence="4 5">NBRC 107568</strain>
    </source>
</reference>
<organism evidence="4 5">
    <name type="scientific">Planobispora siamensis</name>
    <dbReference type="NCBI Taxonomy" id="936338"/>
    <lineage>
        <taxon>Bacteria</taxon>
        <taxon>Bacillati</taxon>
        <taxon>Actinomycetota</taxon>
        <taxon>Actinomycetes</taxon>
        <taxon>Streptosporangiales</taxon>
        <taxon>Streptosporangiaceae</taxon>
        <taxon>Planobispora</taxon>
    </lineage>
</organism>
<proteinExistence type="predicted"/>
<evidence type="ECO:0000313" key="5">
    <source>
        <dbReference type="Proteomes" id="UP000619788"/>
    </source>
</evidence>
<comment type="caution">
    <text evidence="4">The sequence shown here is derived from an EMBL/GenBank/DDBJ whole genome shotgun (WGS) entry which is preliminary data.</text>
</comment>
<name>A0A8J3SE53_9ACTN</name>
<dbReference type="AlphaFoldDB" id="A0A8J3SE53"/>
<feature type="region of interest" description="Disordered" evidence="1">
    <location>
        <begin position="1"/>
        <end position="70"/>
    </location>
</feature>
<evidence type="ECO:0000313" key="4">
    <source>
        <dbReference type="EMBL" id="GIH91664.1"/>
    </source>
</evidence>
<dbReference type="InterPro" id="IPR013974">
    <property type="entry name" value="SAF"/>
</dbReference>
<keyword evidence="2" id="KW-0812">Transmembrane</keyword>
<dbReference type="EMBL" id="BOOJ01000022">
    <property type="protein sequence ID" value="GIH91664.1"/>
    <property type="molecule type" value="Genomic_DNA"/>
</dbReference>
<gene>
    <name evidence="4" type="ORF">Psi01_22940</name>
</gene>
<dbReference type="CDD" id="cd11614">
    <property type="entry name" value="SAF_CpaB_FlgA_like"/>
    <property type="match status" value="1"/>
</dbReference>